<dbReference type="InterPro" id="IPR004184">
    <property type="entry name" value="PFL_dom"/>
</dbReference>
<dbReference type="PANTHER" id="PTHR10846">
    <property type="entry name" value="SODIUM/POTASSIUM/CALCIUM EXCHANGER"/>
    <property type="match status" value="1"/>
</dbReference>
<dbReference type="AlphaFoldDB" id="X1F3S6"/>
<organism evidence="7">
    <name type="scientific">marine sediment metagenome</name>
    <dbReference type="NCBI Taxonomy" id="412755"/>
    <lineage>
        <taxon>unclassified sequences</taxon>
        <taxon>metagenomes</taxon>
        <taxon>ecological metagenomes</taxon>
    </lineage>
</organism>
<evidence type="ECO:0000259" key="6">
    <source>
        <dbReference type="PROSITE" id="PS51554"/>
    </source>
</evidence>
<dbReference type="Gene3D" id="3.20.70.20">
    <property type="match status" value="1"/>
</dbReference>
<feature type="transmembrane region" description="Helical" evidence="5">
    <location>
        <begin position="195"/>
        <end position="217"/>
    </location>
</feature>
<comment type="subcellular location">
    <subcellularLocation>
        <location evidence="1">Membrane</location>
        <topology evidence="1">Multi-pass membrane protein</topology>
    </subcellularLocation>
</comment>
<dbReference type="Gene3D" id="1.20.1420.30">
    <property type="entry name" value="NCX, central ion-binding region"/>
    <property type="match status" value="1"/>
</dbReference>
<name>X1F3S6_9ZZZZ</name>
<feature type="transmembrane region" description="Helical" evidence="5">
    <location>
        <begin position="321"/>
        <end position="338"/>
    </location>
</feature>
<sequence>MTIKIWDDEVIVGNRCSKLVGTPLYPEIRVDTLEQDCDSYDSCSVQPLFLSDEDRQILKEDIIPYLKHEEQTVQHRYYGYLNDDEKTLLEKLLFIVDAVTQPLFVSKWELRREGPMLFISLLIFLIFSLDGVITQFEALLMIISYFLYLILIIWSEKHLAKIKPEVRFADKERLDPTSFDAIESPHTPSTLFKDISFTLIGLLILLVTAEFTLLSAHDLAREFNIPENVIGILIVGFGTSLPELVADLTAIRRGSYGIAIGDILGSNICDILLATGSGAIIISFNVPMVILIFDLPVLFLALSITLYLLWTHKTLKKWEGALLIGFYGIYVIVKLLFFQI</sequence>
<dbReference type="Pfam" id="PF01699">
    <property type="entry name" value="Na_Ca_ex"/>
    <property type="match status" value="1"/>
</dbReference>
<evidence type="ECO:0000256" key="2">
    <source>
        <dbReference type="ARBA" id="ARBA00022692"/>
    </source>
</evidence>
<feature type="transmembrane region" description="Helical" evidence="5">
    <location>
        <begin position="288"/>
        <end position="309"/>
    </location>
</feature>
<dbReference type="EMBL" id="BARU01005710">
    <property type="protein sequence ID" value="GAH40296.1"/>
    <property type="molecule type" value="Genomic_DNA"/>
</dbReference>
<protein>
    <recommendedName>
        <fullName evidence="6">PFL domain-containing protein</fullName>
    </recommendedName>
</protein>
<dbReference type="InterPro" id="IPR004481">
    <property type="entry name" value="K/Na/Ca-exchanger"/>
</dbReference>
<dbReference type="GO" id="GO:0005886">
    <property type="term" value="C:plasma membrane"/>
    <property type="evidence" value="ECO:0007669"/>
    <property type="project" value="TreeGrafter"/>
</dbReference>
<dbReference type="Pfam" id="PF02901">
    <property type="entry name" value="PFL-like"/>
    <property type="match status" value="1"/>
</dbReference>
<dbReference type="GO" id="GO:0005262">
    <property type="term" value="F:calcium channel activity"/>
    <property type="evidence" value="ECO:0007669"/>
    <property type="project" value="TreeGrafter"/>
</dbReference>
<gene>
    <name evidence="7" type="ORF">S03H2_11173</name>
</gene>
<dbReference type="InterPro" id="IPR004837">
    <property type="entry name" value="NaCa_Exmemb"/>
</dbReference>
<reference evidence="7" key="1">
    <citation type="journal article" date="2014" name="Front. Microbiol.">
        <title>High frequency of phylogenetically diverse reductive dehalogenase-homologous genes in deep subseafloor sedimentary metagenomes.</title>
        <authorList>
            <person name="Kawai M."/>
            <person name="Futagami T."/>
            <person name="Toyoda A."/>
            <person name="Takaki Y."/>
            <person name="Nishi S."/>
            <person name="Hori S."/>
            <person name="Arai W."/>
            <person name="Tsubouchi T."/>
            <person name="Morono Y."/>
            <person name="Uchiyama I."/>
            <person name="Ito T."/>
            <person name="Fujiyama A."/>
            <person name="Inagaki F."/>
            <person name="Takami H."/>
        </authorList>
    </citation>
    <scope>NUCLEOTIDE SEQUENCE</scope>
    <source>
        <strain evidence="7">Expedition CK06-06</strain>
    </source>
</reference>
<evidence type="ECO:0000256" key="4">
    <source>
        <dbReference type="ARBA" id="ARBA00023136"/>
    </source>
</evidence>
<feature type="transmembrane region" description="Helical" evidence="5">
    <location>
        <begin position="139"/>
        <end position="155"/>
    </location>
</feature>
<dbReference type="PANTHER" id="PTHR10846:SF8">
    <property type="entry name" value="INNER MEMBRANE PROTEIN YRBG"/>
    <property type="match status" value="1"/>
</dbReference>
<evidence type="ECO:0000313" key="7">
    <source>
        <dbReference type="EMBL" id="GAH40296.1"/>
    </source>
</evidence>
<dbReference type="GO" id="GO:0008273">
    <property type="term" value="F:calcium, potassium:sodium antiporter activity"/>
    <property type="evidence" value="ECO:0007669"/>
    <property type="project" value="TreeGrafter"/>
</dbReference>
<dbReference type="GO" id="GO:0006874">
    <property type="term" value="P:intracellular calcium ion homeostasis"/>
    <property type="evidence" value="ECO:0007669"/>
    <property type="project" value="TreeGrafter"/>
</dbReference>
<feature type="domain" description="PFL" evidence="6">
    <location>
        <begin position="1"/>
        <end position="340"/>
    </location>
</feature>
<evidence type="ECO:0000256" key="5">
    <source>
        <dbReference type="SAM" id="Phobius"/>
    </source>
</evidence>
<proteinExistence type="predicted"/>
<evidence type="ECO:0000256" key="1">
    <source>
        <dbReference type="ARBA" id="ARBA00004141"/>
    </source>
</evidence>
<feature type="transmembrane region" description="Helical" evidence="5">
    <location>
        <begin position="229"/>
        <end position="251"/>
    </location>
</feature>
<dbReference type="InterPro" id="IPR044880">
    <property type="entry name" value="NCX_ion-bd_dom_sf"/>
</dbReference>
<comment type="caution">
    <text evidence="7">The sequence shown here is derived from an EMBL/GenBank/DDBJ whole genome shotgun (WGS) entry which is preliminary data.</text>
</comment>
<keyword evidence="4 5" id="KW-0472">Membrane</keyword>
<feature type="transmembrane region" description="Helical" evidence="5">
    <location>
        <begin position="116"/>
        <end position="133"/>
    </location>
</feature>
<dbReference type="PROSITE" id="PS51554">
    <property type="entry name" value="PFL"/>
    <property type="match status" value="1"/>
</dbReference>
<dbReference type="SUPFAM" id="SSF51998">
    <property type="entry name" value="PFL-like glycyl radical enzymes"/>
    <property type="match status" value="1"/>
</dbReference>
<dbReference type="GO" id="GO:0003824">
    <property type="term" value="F:catalytic activity"/>
    <property type="evidence" value="ECO:0007669"/>
    <property type="project" value="InterPro"/>
</dbReference>
<feature type="transmembrane region" description="Helical" evidence="5">
    <location>
        <begin position="263"/>
        <end position="282"/>
    </location>
</feature>
<keyword evidence="2 5" id="KW-0812">Transmembrane</keyword>
<accession>X1F3S6</accession>
<keyword evidence="3 5" id="KW-1133">Transmembrane helix</keyword>
<evidence type="ECO:0000256" key="3">
    <source>
        <dbReference type="ARBA" id="ARBA00022989"/>
    </source>
</evidence>